<accession>A0A3P3WI55</accession>
<dbReference type="InterPro" id="IPR011990">
    <property type="entry name" value="TPR-like_helical_dom_sf"/>
</dbReference>
<sequence length="232" mass="26689">MRFFQLLFFFFTISISAQTQFEKAEKLFDQGNYGKAKIIFESLAVKNPNDLKSVEFLGDIESYYKNWDDALVIYNRLKTSKPSEADYFYKYGGALGMKAKESNKFKALSMIDDVEESFVKAIKLNTKHIGARWALIELYLQLPAIVGGSEKKAQKYASELLRISEVDGYLSKGHIAEYFKRYGEAEKNYKKAVQIGGSKTTYQKLADLYKNKMNQPEKAKATLEEFTEKRKT</sequence>
<evidence type="ECO:0000313" key="1">
    <source>
        <dbReference type="EMBL" id="RRJ93649.1"/>
    </source>
</evidence>
<keyword evidence="2" id="KW-1185">Reference proteome</keyword>
<dbReference type="RefSeq" id="WP_125011430.1">
    <property type="nucleotide sequence ID" value="NZ_RQVR01000002.1"/>
</dbReference>
<dbReference type="Pfam" id="PF13174">
    <property type="entry name" value="TPR_6"/>
    <property type="match status" value="1"/>
</dbReference>
<protein>
    <recommendedName>
        <fullName evidence="3">Tetratricopeptide repeat protein</fullName>
    </recommendedName>
</protein>
<evidence type="ECO:0008006" key="3">
    <source>
        <dbReference type="Google" id="ProtNLM"/>
    </source>
</evidence>
<dbReference type="Proteomes" id="UP000271937">
    <property type="component" value="Unassembled WGS sequence"/>
</dbReference>
<organism evidence="1 2">
    <name type="scientific">Flavobacterium macacae</name>
    <dbReference type="NCBI Taxonomy" id="2488993"/>
    <lineage>
        <taxon>Bacteria</taxon>
        <taxon>Pseudomonadati</taxon>
        <taxon>Bacteroidota</taxon>
        <taxon>Flavobacteriia</taxon>
        <taxon>Flavobacteriales</taxon>
        <taxon>Flavobacteriaceae</taxon>
        <taxon>Flavobacterium</taxon>
    </lineage>
</organism>
<reference evidence="1 2" key="1">
    <citation type="submission" date="2018-11" db="EMBL/GenBank/DDBJ databases">
        <title>Flavobacterium sp. nov., YIM 102600 draft genome.</title>
        <authorList>
            <person name="Li G."/>
            <person name="Jiang Y."/>
        </authorList>
    </citation>
    <scope>NUCLEOTIDE SEQUENCE [LARGE SCALE GENOMIC DNA]</scope>
    <source>
        <strain evidence="1 2">YIM 102600</strain>
    </source>
</reference>
<comment type="caution">
    <text evidence="1">The sequence shown here is derived from an EMBL/GenBank/DDBJ whole genome shotgun (WGS) entry which is preliminary data.</text>
</comment>
<proteinExistence type="predicted"/>
<evidence type="ECO:0000313" key="2">
    <source>
        <dbReference type="Proteomes" id="UP000271937"/>
    </source>
</evidence>
<dbReference type="AlphaFoldDB" id="A0A3P3WI55"/>
<dbReference type="OrthoDB" id="1416278at2"/>
<name>A0A3P3WI55_9FLAO</name>
<dbReference type="Pfam" id="PF13181">
    <property type="entry name" value="TPR_8"/>
    <property type="match status" value="1"/>
</dbReference>
<dbReference type="InterPro" id="IPR019734">
    <property type="entry name" value="TPR_rpt"/>
</dbReference>
<gene>
    <name evidence="1" type="ORF">EG849_02090</name>
</gene>
<dbReference type="SMART" id="SM00028">
    <property type="entry name" value="TPR"/>
    <property type="match status" value="2"/>
</dbReference>
<dbReference type="Gene3D" id="1.25.40.10">
    <property type="entry name" value="Tetratricopeptide repeat domain"/>
    <property type="match status" value="2"/>
</dbReference>
<dbReference type="EMBL" id="RQVR01000002">
    <property type="protein sequence ID" value="RRJ93649.1"/>
    <property type="molecule type" value="Genomic_DNA"/>
</dbReference>
<dbReference type="SUPFAM" id="SSF48452">
    <property type="entry name" value="TPR-like"/>
    <property type="match status" value="1"/>
</dbReference>